<dbReference type="InterPro" id="IPR009199">
    <property type="entry name" value="PhoPQ-act_pathogen-rel_PqaA"/>
</dbReference>
<keyword evidence="1" id="KW-0732">Signal</keyword>
<evidence type="ECO:0000256" key="1">
    <source>
        <dbReference type="SAM" id="SignalP"/>
    </source>
</evidence>
<organism evidence="2 3">
    <name type="scientific">Chloropicon roscoffensis</name>
    <dbReference type="NCBI Taxonomy" id="1461544"/>
    <lineage>
        <taxon>Eukaryota</taxon>
        <taxon>Viridiplantae</taxon>
        <taxon>Chlorophyta</taxon>
        <taxon>Chloropicophyceae</taxon>
        <taxon>Chloropicales</taxon>
        <taxon>Chloropicaceae</taxon>
        <taxon>Chloropicon</taxon>
    </lineage>
</organism>
<dbReference type="Proteomes" id="UP001472866">
    <property type="component" value="Chromosome 11"/>
</dbReference>
<dbReference type="Pfam" id="PF10142">
    <property type="entry name" value="PhoPQ_related"/>
    <property type="match status" value="1"/>
</dbReference>
<keyword evidence="3" id="KW-1185">Reference proteome</keyword>
<feature type="signal peptide" evidence="1">
    <location>
        <begin position="1"/>
        <end position="22"/>
    </location>
</feature>
<feature type="chain" id="PRO_5043579050" evidence="1">
    <location>
        <begin position="23"/>
        <end position="573"/>
    </location>
</feature>
<name>A0AAX4PG55_9CHLO</name>
<dbReference type="InterPro" id="IPR029058">
    <property type="entry name" value="AB_hydrolase_fold"/>
</dbReference>
<sequence length="573" mass="63981">MMAGKLAFAMAVLALVAAAAEARKSPLVLPNTPQQKANEDAFGSARSYHKPGDADTALDRYLKMPDPEYKWVDTGRRIKGVVSSIKHWTGYVLRLTSQRWLTDADSSCSLWEHDLIVIIPDDVNPTDKLTNFATAQFYISGDNNMTPEQIDPVDEDIAFAANLAVGTKSIGMSLLQVPNQPCVFPTDPKNASRGEDAFIAYTWRHYMDLKRQGDPQADLWPARLPMVKSAIKAMDATQEFIYQCDECGTKGSYPKKFTVFGASKRGWTTWLTGAVDSRVAGIAPIAMDAMNFQKTFHLWYRSLGGWSFAIHDYYEEDIMSDLDSPEMASLMAIVDPYAYKDRLKDIPKLVVSGTNDEFFMPYDNHVWWKEMPGTKHTLIAVNADHKDGSWCPMTLPSMITWATGIMHQNDLASNPQLDWQVSYSGEGQDQVAHMSVTLTLVAGSLKPYNVSLVYSGSDPNSKRLDFRWFSIDDVCPGPKVNYHDVTVCVHPYPWLSRPLQATQTTDQQITYEVDFPAPKDTPYAAFFVQFMFPGVTEGIVQYPLVVNTQVANVPNTTNFPDCSGKQCADGKLV</sequence>
<dbReference type="Gene3D" id="3.40.50.1820">
    <property type="entry name" value="alpha/beta hydrolase"/>
    <property type="match status" value="1"/>
</dbReference>
<gene>
    <name evidence="2" type="ORF">HKI87_11g67910</name>
</gene>
<evidence type="ECO:0000313" key="3">
    <source>
        <dbReference type="Proteomes" id="UP001472866"/>
    </source>
</evidence>
<proteinExistence type="predicted"/>
<dbReference type="EMBL" id="CP151511">
    <property type="protein sequence ID" value="WZN65234.1"/>
    <property type="molecule type" value="Genomic_DNA"/>
</dbReference>
<dbReference type="PANTHER" id="PTHR31497:SF0">
    <property type="entry name" value="AUTOCRINE PROLIFERATION REPRESSOR PROTEIN A"/>
    <property type="match status" value="1"/>
</dbReference>
<dbReference type="PANTHER" id="PTHR31497">
    <property type="entry name" value="AUTOCRINE PROLIFERATION REPRESSOR PROTEIN A"/>
    <property type="match status" value="1"/>
</dbReference>
<evidence type="ECO:0000313" key="2">
    <source>
        <dbReference type="EMBL" id="WZN65234.1"/>
    </source>
</evidence>
<reference evidence="2 3" key="1">
    <citation type="submission" date="2024-03" db="EMBL/GenBank/DDBJ databases">
        <title>Complete genome sequence of the green alga Chloropicon roscoffensis RCC1871.</title>
        <authorList>
            <person name="Lemieux C."/>
            <person name="Pombert J.-F."/>
            <person name="Otis C."/>
            <person name="Turmel M."/>
        </authorList>
    </citation>
    <scope>NUCLEOTIDE SEQUENCE [LARGE SCALE GENOMIC DNA]</scope>
    <source>
        <strain evidence="2 3">RCC1871</strain>
    </source>
</reference>
<accession>A0AAX4PG55</accession>
<protein>
    <submittedName>
        <fullName evidence="2">PhoPQ-activated pathogenicity-related protein</fullName>
    </submittedName>
</protein>
<dbReference type="AlphaFoldDB" id="A0AAX4PG55"/>
<dbReference type="SUPFAM" id="SSF53474">
    <property type="entry name" value="alpha/beta-Hydrolases"/>
    <property type="match status" value="1"/>
</dbReference>